<dbReference type="GO" id="GO:0004553">
    <property type="term" value="F:hydrolase activity, hydrolyzing O-glycosyl compounds"/>
    <property type="evidence" value="ECO:0007669"/>
    <property type="project" value="InterPro"/>
</dbReference>
<dbReference type="InterPro" id="IPR050546">
    <property type="entry name" value="Glycosyl_Hydrlase_16"/>
</dbReference>
<evidence type="ECO:0000256" key="1">
    <source>
        <dbReference type="ARBA" id="ARBA00006865"/>
    </source>
</evidence>
<dbReference type="Gene3D" id="2.60.120.200">
    <property type="match status" value="1"/>
</dbReference>
<evidence type="ECO:0000313" key="4">
    <source>
        <dbReference type="EMBL" id="XCD23156.1"/>
    </source>
</evidence>
<dbReference type="PANTHER" id="PTHR10963">
    <property type="entry name" value="GLYCOSYL HYDROLASE-RELATED"/>
    <property type="match status" value="1"/>
</dbReference>
<reference evidence="4" key="1">
    <citation type="submission" date="2024-06" db="EMBL/GenBank/DDBJ databases">
        <title>De novo transcriptome assembly of the two larval stages of Hypothenemus hampei as a tool for identification of candidate genes for RNAi.</title>
        <authorList>
            <person name="Valencia Jimenez A."/>
            <person name="Vilegas-Estrada B."/>
        </authorList>
    </citation>
    <scope>NUCLEOTIDE SEQUENCE</scope>
</reference>
<dbReference type="PANTHER" id="PTHR10963:SF55">
    <property type="entry name" value="GLYCOSIDE HYDROLASE FAMILY 16 PROTEIN"/>
    <property type="match status" value="1"/>
</dbReference>
<dbReference type="PROSITE" id="PS51762">
    <property type="entry name" value="GH16_2"/>
    <property type="match status" value="1"/>
</dbReference>
<evidence type="ECO:0000259" key="3">
    <source>
        <dbReference type="PROSITE" id="PS51762"/>
    </source>
</evidence>
<dbReference type="GO" id="GO:0005975">
    <property type="term" value="P:carbohydrate metabolic process"/>
    <property type="evidence" value="ECO:0007669"/>
    <property type="project" value="InterPro"/>
</dbReference>
<accession>A0AAU8BSM0</accession>
<name>A0AAU8BSM0_HYPHA</name>
<sequence length="377" mass="41942">MQTKNYLLISLLVVLVSEVPSSSADCDVPSETIASGTHYKPTDKLCPGDLLFEDQFDSFDLTKWQHEITLAGGGNYEFEYYLNNRTNSFVQDGHLHINPTYLSDDYGEDFLYSGTLDLGSECTNSDNYGCSRTGTASNILNPIKSARIRTVESFSFKYGTAIVRAKAPAGDWLWPAIWFLPTDWKYGGWPVSGEIDLMESRGNKNLVAPSGVNIGSQQMGSTLHWGTAPDTNQYPRTHFEKNNAAGYDADFHIYKVVWNSNGFLFYVDNELLGTITPPEGGFYEMGEFAAAGIANPWTAGTKMAPFDEKFHMIINLAIGGTNYFPDDDTNPGGKPWSNGSPTAMTDFWKGKSQWEPTWNLGSDQDHFIIDYVQIYAV</sequence>
<feature type="domain" description="GH16" evidence="3">
    <location>
        <begin position="21"/>
        <end position="377"/>
    </location>
</feature>
<dbReference type="SUPFAM" id="SSF49899">
    <property type="entry name" value="Concanavalin A-like lectins/glucanases"/>
    <property type="match status" value="1"/>
</dbReference>
<proteinExistence type="evidence at transcript level"/>
<dbReference type="InterPro" id="IPR000757">
    <property type="entry name" value="Beta-glucanase-like"/>
</dbReference>
<dbReference type="Pfam" id="PF00722">
    <property type="entry name" value="Glyco_hydro_16"/>
    <property type="match status" value="1"/>
</dbReference>
<dbReference type="InterPro" id="IPR013320">
    <property type="entry name" value="ConA-like_dom_sf"/>
</dbReference>
<dbReference type="AlphaFoldDB" id="A0AAU8BSM0"/>
<keyword evidence="2" id="KW-0732">Signal</keyword>
<feature type="signal peptide" evidence="2">
    <location>
        <begin position="1"/>
        <end position="24"/>
    </location>
</feature>
<comment type="similarity">
    <text evidence="1">Belongs to the glycosyl hydrolase 16 family.</text>
</comment>
<protein>
    <submittedName>
        <fullName evidence="4">Beta-1,3 glucan binding protein (Beta-GBP) isoform X3</fullName>
    </submittedName>
</protein>
<evidence type="ECO:0000256" key="2">
    <source>
        <dbReference type="SAM" id="SignalP"/>
    </source>
</evidence>
<feature type="chain" id="PRO_5043459504" evidence="2">
    <location>
        <begin position="25"/>
        <end position="377"/>
    </location>
</feature>
<dbReference type="EMBL" id="PP933139">
    <property type="protein sequence ID" value="XCD23156.1"/>
    <property type="molecule type" value="mRNA"/>
</dbReference>
<organism evidence="4">
    <name type="scientific">Hypothenemus hampei</name>
    <name type="common">Coffee berry borer</name>
    <dbReference type="NCBI Taxonomy" id="57062"/>
    <lineage>
        <taxon>Eukaryota</taxon>
        <taxon>Metazoa</taxon>
        <taxon>Ecdysozoa</taxon>
        <taxon>Arthropoda</taxon>
        <taxon>Hexapoda</taxon>
        <taxon>Insecta</taxon>
        <taxon>Pterygota</taxon>
        <taxon>Neoptera</taxon>
        <taxon>Endopterygota</taxon>
        <taxon>Coleoptera</taxon>
        <taxon>Polyphaga</taxon>
        <taxon>Cucujiformia</taxon>
        <taxon>Curculionidae</taxon>
        <taxon>Scolytinae</taxon>
        <taxon>Hypothenemus</taxon>
    </lineage>
</organism>
<dbReference type="CDD" id="cd08024">
    <property type="entry name" value="GH16_CCF"/>
    <property type="match status" value="1"/>
</dbReference>